<dbReference type="InterPro" id="IPR001646">
    <property type="entry name" value="5peptide_repeat"/>
</dbReference>
<organism evidence="1 2">
    <name type="scientific">Methylobacterium trifolii</name>
    <dbReference type="NCBI Taxonomy" id="1003092"/>
    <lineage>
        <taxon>Bacteria</taxon>
        <taxon>Pseudomonadati</taxon>
        <taxon>Pseudomonadota</taxon>
        <taxon>Alphaproteobacteria</taxon>
        <taxon>Hyphomicrobiales</taxon>
        <taxon>Methylobacteriaceae</taxon>
        <taxon>Methylobacterium</taxon>
    </lineage>
</organism>
<evidence type="ECO:0000313" key="2">
    <source>
        <dbReference type="Proteomes" id="UP001055057"/>
    </source>
</evidence>
<dbReference type="Proteomes" id="UP001055057">
    <property type="component" value="Unassembled WGS sequence"/>
</dbReference>
<dbReference type="SUPFAM" id="SSF141571">
    <property type="entry name" value="Pentapeptide repeat-like"/>
    <property type="match status" value="1"/>
</dbReference>
<sequence length="111" mass="12020">MKSQPMNRTAPVLDVHGAFLQRTNWNGTTLHKADLSRADASGAQFRDADFLGARLVGTILRGADLTGAKNLTVEQLAGAVIDERTLLPAYIDKERLYRAIEAPSEPAGTRS</sequence>
<dbReference type="Gene3D" id="2.160.20.80">
    <property type="entry name" value="E3 ubiquitin-protein ligase SopA"/>
    <property type="match status" value="1"/>
</dbReference>
<accession>A0ABQ4TUF2</accession>
<dbReference type="Pfam" id="PF00805">
    <property type="entry name" value="Pentapeptide"/>
    <property type="match status" value="1"/>
</dbReference>
<dbReference type="RefSeq" id="WP_238181529.1">
    <property type="nucleotide sequence ID" value="NZ_BPRB01000057.1"/>
</dbReference>
<comment type="caution">
    <text evidence="1">The sequence shown here is derived from an EMBL/GenBank/DDBJ whole genome shotgun (WGS) entry which is preliminary data.</text>
</comment>
<reference evidence="1" key="2">
    <citation type="submission" date="2021-08" db="EMBL/GenBank/DDBJ databases">
        <authorList>
            <person name="Tani A."/>
            <person name="Ola A."/>
            <person name="Ogura Y."/>
            <person name="Katsura K."/>
            <person name="Hayashi T."/>
        </authorList>
    </citation>
    <scope>NUCLEOTIDE SEQUENCE</scope>
    <source>
        <strain evidence="1">DSM 23632</strain>
    </source>
</reference>
<evidence type="ECO:0008006" key="3">
    <source>
        <dbReference type="Google" id="ProtNLM"/>
    </source>
</evidence>
<protein>
    <recommendedName>
        <fullName evidence="3">Pentapeptide repeat-containing protein</fullName>
    </recommendedName>
</protein>
<gene>
    <name evidence="1" type="ORF">MPOCJGCO_1019</name>
</gene>
<name>A0ABQ4TUF2_9HYPH</name>
<reference evidence="1" key="1">
    <citation type="journal article" date="2021" name="Front. Microbiol.">
        <title>Comprehensive Comparative Genomics and Phenotyping of Methylobacterium Species.</title>
        <authorList>
            <person name="Alessa O."/>
            <person name="Ogura Y."/>
            <person name="Fujitani Y."/>
            <person name="Takami H."/>
            <person name="Hayashi T."/>
            <person name="Sahin N."/>
            <person name="Tani A."/>
        </authorList>
    </citation>
    <scope>NUCLEOTIDE SEQUENCE</scope>
    <source>
        <strain evidence="1">DSM 23632</strain>
    </source>
</reference>
<keyword evidence="2" id="KW-1185">Reference proteome</keyword>
<evidence type="ECO:0000313" key="1">
    <source>
        <dbReference type="EMBL" id="GJE58934.1"/>
    </source>
</evidence>
<dbReference type="EMBL" id="BPRB01000057">
    <property type="protein sequence ID" value="GJE58934.1"/>
    <property type="molecule type" value="Genomic_DNA"/>
</dbReference>
<proteinExistence type="predicted"/>